<dbReference type="SUPFAM" id="SSF53474">
    <property type="entry name" value="alpha/beta-Hydrolases"/>
    <property type="match status" value="1"/>
</dbReference>
<evidence type="ECO:0000313" key="3">
    <source>
        <dbReference type="Proteomes" id="UP000465866"/>
    </source>
</evidence>
<dbReference type="Proteomes" id="UP000465866">
    <property type="component" value="Chromosome"/>
</dbReference>
<evidence type="ECO:0000313" key="2">
    <source>
        <dbReference type="EMBL" id="BBX46518.1"/>
    </source>
</evidence>
<protein>
    <recommendedName>
        <fullName evidence="1">AB hydrolase-1 domain-containing protein</fullName>
    </recommendedName>
</protein>
<dbReference type="AlphaFoldDB" id="A0A7I7KYF7"/>
<accession>A0A7I7KYF7</accession>
<dbReference type="GO" id="GO:0004301">
    <property type="term" value="F:epoxide hydrolase activity"/>
    <property type="evidence" value="ECO:0007669"/>
    <property type="project" value="TreeGrafter"/>
</dbReference>
<proteinExistence type="predicted"/>
<dbReference type="PANTHER" id="PTHR42977:SF1">
    <property type="entry name" value="BLR6576 PROTEIN"/>
    <property type="match status" value="1"/>
</dbReference>
<dbReference type="PANTHER" id="PTHR42977">
    <property type="entry name" value="HYDROLASE-RELATED"/>
    <property type="match status" value="1"/>
</dbReference>
<dbReference type="InterPro" id="IPR029058">
    <property type="entry name" value="AB_hydrolase_fold"/>
</dbReference>
<dbReference type="EMBL" id="AP022569">
    <property type="protein sequence ID" value="BBX46518.1"/>
    <property type="molecule type" value="Genomic_DNA"/>
</dbReference>
<evidence type="ECO:0000259" key="1">
    <source>
        <dbReference type="Pfam" id="PF00561"/>
    </source>
</evidence>
<reference evidence="2 3" key="1">
    <citation type="journal article" date="2019" name="Emerg. Microbes Infect.">
        <title>Comprehensive subspecies identification of 175 nontuberculous mycobacteria species based on 7547 genomic profiles.</title>
        <authorList>
            <person name="Matsumoto Y."/>
            <person name="Kinjo T."/>
            <person name="Motooka D."/>
            <person name="Nabeya D."/>
            <person name="Jung N."/>
            <person name="Uechi K."/>
            <person name="Horii T."/>
            <person name="Iida T."/>
            <person name="Fujita J."/>
            <person name="Nakamura S."/>
        </authorList>
    </citation>
    <scope>NUCLEOTIDE SEQUENCE [LARGE SCALE GENOMIC DNA]</scope>
    <source>
        <strain evidence="2 3">JCM 12404</strain>
    </source>
</reference>
<organism evidence="2 3">
    <name type="scientific">Mycobacterium cookii</name>
    <dbReference type="NCBI Taxonomy" id="1775"/>
    <lineage>
        <taxon>Bacteria</taxon>
        <taxon>Bacillati</taxon>
        <taxon>Actinomycetota</taxon>
        <taxon>Actinomycetes</taxon>
        <taxon>Mycobacteriales</taxon>
        <taxon>Mycobacteriaceae</taxon>
        <taxon>Mycobacterium</taxon>
    </lineage>
</organism>
<sequence>MPAVHHRYANVDGHRLFFREAGDPQSPTVVLLHGFPTSSYMFRALVPALADSYHVIAPDHLGFGLSDAPPVGAVTRSSVRPAQRLSLPIYPTLRSTYSTEAISCWSRHWTRRPL</sequence>
<dbReference type="InterPro" id="IPR051340">
    <property type="entry name" value="Haloalkane_dehalogenase"/>
</dbReference>
<dbReference type="InterPro" id="IPR000073">
    <property type="entry name" value="AB_hydrolase_1"/>
</dbReference>
<dbReference type="KEGG" id="mcoo:MCOO_25330"/>
<name>A0A7I7KYF7_9MYCO</name>
<dbReference type="Gene3D" id="3.40.50.1820">
    <property type="entry name" value="alpha/beta hydrolase"/>
    <property type="match status" value="1"/>
</dbReference>
<dbReference type="Pfam" id="PF00561">
    <property type="entry name" value="Abhydrolase_1"/>
    <property type="match status" value="1"/>
</dbReference>
<feature type="domain" description="AB hydrolase-1" evidence="1">
    <location>
        <begin position="27"/>
        <end position="72"/>
    </location>
</feature>
<gene>
    <name evidence="2" type="ORF">MCOO_25330</name>
</gene>
<keyword evidence="3" id="KW-1185">Reference proteome</keyword>